<evidence type="ECO:0000313" key="2">
    <source>
        <dbReference type="Proteomes" id="UP001143856"/>
    </source>
</evidence>
<evidence type="ECO:0000313" key="1">
    <source>
        <dbReference type="EMBL" id="KAJ2971434.1"/>
    </source>
</evidence>
<sequence length="627" mass="70125">MSQLFTYSPLSEPGHIRLLLLQPAVAQDDSLVGSLQHISLNDHYGDLISPYTALSYVWGEPTEADTILLDGRPFGVTANLGAALRDLRDVDRTHRIWADALCINQNDIPERNQQVLLIGQIYSRANTTTIYLGALNPDAEIVIQEVTRRISIGVSEMPQNPAQIGILDAVKRGVLARPWFYRIWVLQELVLSREPWVQFGSKRIRWDDLCCLVASLESTDLKSMNDIRAGYWNDYLPFSDPGEAIDHHGERNLWRILKTRKSCGATDPRDVIFAHLGIISDKATIPEYIKIDYTLPTSEVFISAARYIRKCAGVEYLMRNLTDFRTNSLLPSWVPDWGRQISREMIEQGSDKSSSTLLTSSSRAEPFLVSAAAKILAVSSVLSSVSLCLEDLPPEPNYDYFIAEGGGRAATRWKELVDGLCDAGIERIAVEEAVLSCQNHTNNQTGLSVQHRISTAIYDHYRRIPLNSPQPGPRLALLNDGTVVAVPQEVLSGDFLICVVKLADDKSGFPMQRSWNRGMNRHRDEILAIVRPYASPIAKICEDHYVAKYEAAVSGHGGTSYYRGNTIMFLHGLFLSNFQTEGYDLYHQIESGKWTPELTGGWSTYNVRSGAEALPGQSKCIRILFLH</sequence>
<comment type="caution">
    <text evidence="1">The sequence shown here is derived from an EMBL/GenBank/DDBJ whole genome shotgun (WGS) entry which is preliminary data.</text>
</comment>
<keyword evidence="2" id="KW-1185">Reference proteome</keyword>
<gene>
    <name evidence="1" type="ORF">NUW58_g9422</name>
</gene>
<organism evidence="1 2">
    <name type="scientific">Xylaria curta</name>
    <dbReference type="NCBI Taxonomy" id="42375"/>
    <lineage>
        <taxon>Eukaryota</taxon>
        <taxon>Fungi</taxon>
        <taxon>Dikarya</taxon>
        <taxon>Ascomycota</taxon>
        <taxon>Pezizomycotina</taxon>
        <taxon>Sordariomycetes</taxon>
        <taxon>Xylariomycetidae</taxon>
        <taxon>Xylariales</taxon>
        <taxon>Xylariaceae</taxon>
        <taxon>Xylaria</taxon>
    </lineage>
</organism>
<name>A0ACC1MXR0_9PEZI</name>
<dbReference type="Proteomes" id="UP001143856">
    <property type="component" value="Unassembled WGS sequence"/>
</dbReference>
<proteinExistence type="predicted"/>
<accession>A0ACC1MXR0</accession>
<reference evidence="1" key="1">
    <citation type="submission" date="2022-10" db="EMBL/GenBank/DDBJ databases">
        <title>Genome Sequence of Xylaria curta.</title>
        <authorList>
            <person name="Buettner E."/>
        </authorList>
    </citation>
    <scope>NUCLEOTIDE SEQUENCE</scope>
    <source>
        <strain evidence="1">Babe10</strain>
    </source>
</reference>
<protein>
    <submittedName>
        <fullName evidence="1">Uncharacterized protein</fullName>
    </submittedName>
</protein>
<dbReference type="EMBL" id="JAPDGR010003389">
    <property type="protein sequence ID" value="KAJ2971434.1"/>
    <property type="molecule type" value="Genomic_DNA"/>
</dbReference>